<accession>D7KXT3</accession>
<evidence type="ECO:0000313" key="4">
    <source>
        <dbReference type="Proteomes" id="UP000008694"/>
    </source>
</evidence>
<dbReference type="SMART" id="SM00256">
    <property type="entry name" value="FBOX"/>
    <property type="match status" value="1"/>
</dbReference>
<evidence type="ECO:0000256" key="1">
    <source>
        <dbReference type="SAM" id="MobiDB-lite"/>
    </source>
</evidence>
<organism evidence="4">
    <name type="scientific">Arabidopsis lyrata subsp. lyrata</name>
    <name type="common">Lyre-leaved rock-cress</name>
    <dbReference type="NCBI Taxonomy" id="81972"/>
    <lineage>
        <taxon>Eukaryota</taxon>
        <taxon>Viridiplantae</taxon>
        <taxon>Streptophyta</taxon>
        <taxon>Embryophyta</taxon>
        <taxon>Tracheophyta</taxon>
        <taxon>Spermatophyta</taxon>
        <taxon>Magnoliopsida</taxon>
        <taxon>eudicotyledons</taxon>
        <taxon>Gunneridae</taxon>
        <taxon>Pentapetalae</taxon>
        <taxon>rosids</taxon>
        <taxon>malvids</taxon>
        <taxon>Brassicales</taxon>
        <taxon>Brassicaceae</taxon>
        <taxon>Camelineae</taxon>
        <taxon>Arabidopsis</taxon>
    </lineage>
</organism>
<dbReference type="InterPro" id="IPR017451">
    <property type="entry name" value="F-box-assoc_interact_dom"/>
</dbReference>
<dbReference type="PANTHER" id="PTHR31672">
    <property type="entry name" value="BNACNNG10540D PROTEIN"/>
    <property type="match status" value="1"/>
</dbReference>
<dbReference type="InterPro" id="IPR001810">
    <property type="entry name" value="F-box_dom"/>
</dbReference>
<gene>
    <name evidence="3" type="ORF">ARALYDRAFT_675451</name>
</gene>
<dbReference type="Pfam" id="PF07734">
    <property type="entry name" value="FBA_1"/>
    <property type="match status" value="1"/>
</dbReference>
<dbReference type="NCBIfam" id="TIGR01640">
    <property type="entry name" value="F_box_assoc_1"/>
    <property type="match status" value="1"/>
</dbReference>
<protein>
    <submittedName>
        <fullName evidence="3">Predicted protein</fullName>
    </submittedName>
</protein>
<dbReference type="InterPro" id="IPR050796">
    <property type="entry name" value="SCF_F-box_component"/>
</dbReference>
<feature type="region of interest" description="Disordered" evidence="1">
    <location>
        <begin position="299"/>
        <end position="318"/>
    </location>
</feature>
<reference evidence="4" key="1">
    <citation type="journal article" date="2011" name="Nat. Genet.">
        <title>The Arabidopsis lyrata genome sequence and the basis of rapid genome size change.</title>
        <authorList>
            <person name="Hu T.T."/>
            <person name="Pattyn P."/>
            <person name="Bakker E.G."/>
            <person name="Cao J."/>
            <person name="Cheng J.-F."/>
            <person name="Clark R.M."/>
            <person name="Fahlgren N."/>
            <person name="Fawcett J.A."/>
            <person name="Grimwood J."/>
            <person name="Gundlach H."/>
            <person name="Haberer G."/>
            <person name="Hollister J.D."/>
            <person name="Ossowski S."/>
            <person name="Ottilar R.P."/>
            <person name="Salamov A.A."/>
            <person name="Schneeberger K."/>
            <person name="Spannagl M."/>
            <person name="Wang X."/>
            <person name="Yang L."/>
            <person name="Nasrallah M.E."/>
            <person name="Bergelson J."/>
            <person name="Carrington J.C."/>
            <person name="Gaut B.S."/>
            <person name="Schmutz J."/>
            <person name="Mayer K.F.X."/>
            <person name="Van de Peer Y."/>
            <person name="Grigoriev I.V."/>
            <person name="Nordborg M."/>
            <person name="Weigel D."/>
            <person name="Guo Y.-L."/>
        </authorList>
    </citation>
    <scope>NUCLEOTIDE SEQUENCE [LARGE SCALE GENOMIC DNA]</scope>
    <source>
        <strain evidence="4">cv. MN47</strain>
    </source>
</reference>
<dbReference type="Pfam" id="PF00646">
    <property type="entry name" value="F-box"/>
    <property type="match status" value="1"/>
</dbReference>
<name>D7KXT3_ARALL</name>
<evidence type="ECO:0000313" key="3">
    <source>
        <dbReference type="EMBL" id="EFH64450.1"/>
    </source>
</evidence>
<feature type="compositionally biased region" description="Basic residues" evidence="1">
    <location>
        <begin position="303"/>
        <end position="318"/>
    </location>
</feature>
<dbReference type="AlphaFoldDB" id="D7KXT3"/>
<dbReference type="Proteomes" id="UP000008694">
    <property type="component" value="Unassembled WGS sequence"/>
</dbReference>
<dbReference type="InterPro" id="IPR006527">
    <property type="entry name" value="F-box-assoc_dom_typ1"/>
</dbReference>
<keyword evidence="4" id="KW-1185">Reference proteome</keyword>
<evidence type="ECO:0000259" key="2">
    <source>
        <dbReference type="SMART" id="SM00256"/>
    </source>
</evidence>
<dbReference type="CDD" id="cd22157">
    <property type="entry name" value="F-box_AtFBW1-like"/>
    <property type="match status" value="1"/>
</dbReference>
<proteinExistence type="predicted"/>
<sequence length="318" mass="36817">MTTMSDLAVDLIGEILSRVPLTSLSAVRCTCKSWKALSKHQIVGKAEVAATKQFLGFMVVGSRMFTLGYDNSNRKIMRFPYVNVKTACPYLEIYDFNSNSWRVVEFNPPWFLHTWGVSLKGNTYFFAQDLLKTENDVNVKFENYLLCFDFTSEKFGPHLPLPFHSYDNEDGAVTLSCVRQEQLALLYQNSETVESLEIWITNQIDPNAVSWSIFLKVDIEPLIGFPKNFEPASFFIDEEKKVAVVSEDEYLYFTNETCRYQTLYIIGEDGYFKSFKIRCSDSPEFSSYAPSLVHIQTNQQGKRERKRKNKRRKRQITS</sequence>
<dbReference type="Gramene" id="Al_scaffold_0002_601">
    <property type="protein sequence ID" value="Al_scaffold_0002_601"/>
    <property type="gene ID" value="Al_scaffold_0002_601"/>
</dbReference>
<dbReference type="SUPFAM" id="SSF81383">
    <property type="entry name" value="F-box domain"/>
    <property type="match status" value="1"/>
</dbReference>
<dbReference type="HOGENOM" id="CLU_034692_0_0_1"/>
<feature type="domain" description="F-box" evidence="2">
    <location>
        <begin position="7"/>
        <end position="47"/>
    </location>
</feature>
<dbReference type="EMBL" id="GL348714">
    <property type="protein sequence ID" value="EFH64450.1"/>
    <property type="molecule type" value="Genomic_DNA"/>
</dbReference>
<dbReference type="InterPro" id="IPR036047">
    <property type="entry name" value="F-box-like_dom_sf"/>
</dbReference>
<dbReference type="PANTHER" id="PTHR31672:SF13">
    <property type="entry name" value="F-BOX PROTEIN CPR30-LIKE"/>
    <property type="match status" value="1"/>
</dbReference>